<reference evidence="2 3" key="1">
    <citation type="submission" date="2020-08" db="EMBL/GenBank/DDBJ databases">
        <title>Genomic Encyclopedia of Type Strains, Phase IV (KMG-IV): sequencing the most valuable type-strain genomes for metagenomic binning, comparative biology and taxonomic classification.</title>
        <authorList>
            <person name="Goeker M."/>
        </authorList>
    </citation>
    <scope>NUCLEOTIDE SEQUENCE [LARGE SCALE GENOMIC DNA]</scope>
    <source>
        <strain evidence="2 3">DSM 25622</strain>
    </source>
</reference>
<dbReference type="Pfam" id="PF04383">
    <property type="entry name" value="KilA-N"/>
    <property type="match status" value="1"/>
</dbReference>
<evidence type="ECO:0000259" key="1">
    <source>
        <dbReference type="SMART" id="SM01252"/>
    </source>
</evidence>
<keyword evidence="3" id="KW-1185">Reference proteome</keyword>
<evidence type="ECO:0000313" key="3">
    <source>
        <dbReference type="Proteomes" id="UP000580654"/>
    </source>
</evidence>
<sequence>MPFTADTGTSALAYEGHRIRHRGGMLNLTDMWTAAGRPDHRRPSDWLLLEDTNRFRTGALAEQDEALLPQSPDADDVGVWVIERDGLIASRQGSRGSTWAHWQLALSYGQYLSPAFHAWCNTALRAAMARSDRDGLAGTAALHRSIARQFQAMNRRLDALERHVRDGLFLQLSAQDLLMGRRRHFTGRSQGLMLAVLRDPPYEGLCPCCGVHPVLDAVGERLPGAEYDHAFHRGLNRPEHGWLICGACHQDLTSGGYLVRFERSGAFHAFQAAVSARRRRPGTVTEDTAF</sequence>
<dbReference type="AlphaFoldDB" id="A0A840YMD9"/>
<organism evidence="2 3">
    <name type="scientific">Muricoccus pecuniae</name>
    <dbReference type="NCBI Taxonomy" id="693023"/>
    <lineage>
        <taxon>Bacteria</taxon>
        <taxon>Pseudomonadati</taxon>
        <taxon>Pseudomonadota</taxon>
        <taxon>Alphaproteobacteria</taxon>
        <taxon>Acetobacterales</taxon>
        <taxon>Roseomonadaceae</taxon>
        <taxon>Muricoccus</taxon>
    </lineage>
</organism>
<name>A0A840YMD9_9PROT</name>
<proteinExistence type="predicted"/>
<dbReference type="EMBL" id="JACIJD010000049">
    <property type="protein sequence ID" value="MBB5696512.1"/>
    <property type="molecule type" value="Genomic_DNA"/>
</dbReference>
<feature type="domain" description="KilA/APSES-type HTH DNA-binding" evidence="1">
    <location>
        <begin position="16"/>
        <end position="130"/>
    </location>
</feature>
<protein>
    <recommendedName>
        <fullName evidence="1">KilA/APSES-type HTH DNA-binding domain-containing protein</fullName>
    </recommendedName>
</protein>
<dbReference type="InterPro" id="IPR018004">
    <property type="entry name" value="KilA/APSES_HTH"/>
</dbReference>
<evidence type="ECO:0000313" key="2">
    <source>
        <dbReference type="EMBL" id="MBB5696512.1"/>
    </source>
</evidence>
<comment type="caution">
    <text evidence="2">The sequence shown here is derived from an EMBL/GenBank/DDBJ whole genome shotgun (WGS) entry which is preliminary data.</text>
</comment>
<dbReference type="SMART" id="SM01252">
    <property type="entry name" value="KilA-N"/>
    <property type="match status" value="1"/>
</dbReference>
<gene>
    <name evidence="2" type="ORF">FHS87_004583</name>
</gene>
<dbReference type="RefSeq" id="WP_184521958.1">
    <property type="nucleotide sequence ID" value="NZ_JACIJD010000049.1"/>
</dbReference>
<accession>A0A840YMD9</accession>
<dbReference type="Proteomes" id="UP000580654">
    <property type="component" value="Unassembled WGS sequence"/>
</dbReference>